<dbReference type="Gene3D" id="3.30.420.40">
    <property type="match status" value="1"/>
</dbReference>
<dbReference type="GO" id="GO:0017110">
    <property type="term" value="F:nucleoside diphosphate phosphatase activity"/>
    <property type="evidence" value="ECO:0007669"/>
    <property type="project" value="TreeGrafter"/>
</dbReference>
<name>A0A3S0VA74_9GAMM</name>
<gene>
    <name evidence="2" type="ORF">EKM59_07315</name>
</gene>
<dbReference type="Proteomes" id="UP000288012">
    <property type="component" value="Unassembled WGS sequence"/>
</dbReference>
<sequence length="379" mass="42208">MIVFFTFISKVTADDLAGQQCQQHRCIAVVDAGSTGTRLHIYAFDVNEKNDPVNIKDIWSNKIKPGFATLNPDPETINTYLSSLFAPAPEQNLPVYFYATAGMRLLPQPKQQQYYQTLQQWFAAQPQWQLVESKTITGKAEGLYGWLAVNYQLGALSNPSQEAASVMDMGGASVQVVFPVQNDSVIDPSDIIEIDVYGRHMKLFVHSFLGLGQTVLSHQFLDASNCFANDYLLPNGTPAQGDAPTCKRDVSRLINTVHSVSRIVKPAVAANPGNTWYVIGGLAALAQDKPFQFQGNQLTNQSLLQQADNIICHQQWDALQTQYPNNEYIYGYCLFPSYYYALMVHGYGLSPSEPVRYLANSQNVDWTLGVVLHHQQTQV</sequence>
<reference evidence="2 3" key="1">
    <citation type="submission" date="2018-12" db="EMBL/GenBank/DDBJ databases">
        <title>Legionella sp,whole genome shotgun sequence.</title>
        <authorList>
            <person name="Wu H."/>
        </authorList>
    </citation>
    <scope>NUCLEOTIDE SEQUENCE [LARGE SCALE GENOMIC DNA]</scope>
    <source>
        <strain evidence="3">km714</strain>
    </source>
</reference>
<evidence type="ECO:0000256" key="1">
    <source>
        <dbReference type="ARBA" id="ARBA00022801"/>
    </source>
</evidence>
<proteinExistence type="predicted"/>
<evidence type="ECO:0000313" key="2">
    <source>
        <dbReference type="EMBL" id="RUQ85154.1"/>
    </source>
</evidence>
<dbReference type="GO" id="GO:0009134">
    <property type="term" value="P:nucleoside diphosphate catabolic process"/>
    <property type="evidence" value="ECO:0007669"/>
    <property type="project" value="TreeGrafter"/>
</dbReference>
<keyword evidence="1" id="KW-0378">Hydrolase</keyword>
<evidence type="ECO:0000313" key="3">
    <source>
        <dbReference type="Proteomes" id="UP000288012"/>
    </source>
</evidence>
<protein>
    <submittedName>
        <fullName evidence="2">Multidrug DMT transporter permease</fullName>
    </submittedName>
</protein>
<dbReference type="PANTHER" id="PTHR11782">
    <property type="entry name" value="ADENOSINE/GUANOSINE DIPHOSPHATASE"/>
    <property type="match status" value="1"/>
</dbReference>
<dbReference type="GO" id="GO:0016020">
    <property type="term" value="C:membrane"/>
    <property type="evidence" value="ECO:0007669"/>
    <property type="project" value="TreeGrafter"/>
</dbReference>
<dbReference type="PANTHER" id="PTHR11782:SF83">
    <property type="entry name" value="GUANOSINE-DIPHOSPHATASE"/>
    <property type="match status" value="1"/>
</dbReference>
<dbReference type="Pfam" id="PF01150">
    <property type="entry name" value="GDA1_CD39"/>
    <property type="match status" value="2"/>
</dbReference>
<organism evidence="2 3">
    <name type="scientific">Legionella septentrionalis</name>
    <dbReference type="NCBI Taxonomy" id="2498109"/>
    <lineage>
        <taxon>Bacteria</taxon>
        <taxon>Pseudomonadati</taxon>
        <taxon>Pseudomonadota</taxon>
        <taxon>Gammaproteobacteria</taxon>
        <taxon>Legionellales</taxon>
        <taxon>Legionellaceae</taxon>
        <taxon>Legionella</taxon>
    </lineage>
</organism>
<dbReference type="EMBL" id="RZGR01000020">
    <property type="protein sequence ID" value="RUQ85154.1"/>
    <property type="molecule type" value="Genomic_DNA"/>
</dbReference>
<dbReference type="InterPro" id="IPR000407">
    <property type="entry name" value="GDA1_CD39_NTPase"/>
</dbReference>
<dbReference type="Gene3D" id="3.30.420.150">
    <property type="entry name" value="Exopolyphosphatase. Domain 2"/>
    <property type="match status" value="1"/>
</dbReference>
<dbReference type="PROSITE" id="PS01238">
    <property type="entry name" value="GDA1_CD39_NTPASE"/>
    <property type="match status" value="1"/>
</dbReference>
<comment type="caution">
    <text evidence="2">The sequence shown here is derived from an EMBL/GenBank/DDBJ whole genome shotgun (WGS) entry which is preliminary data.</text>
</comment>
<dbReference type="OrthoDB" id="5640341at2"/>
<accession>A0A3S0VA74</accession>
<dbReference type="AlphaFoldDB" id="A0A3S0VA74"/>
<keyword evidence="3" id="KW-1185">Reference proteome</keyword>